<accession>A0ABR1M7L3</accession>
<feature type="non-terminal residue" evidence="1">
    <location>
        <position position="111"/>
    </location>
</feature>
<reference evidence="1 2" key="1">
    <citation type="submission" date="2024-04" db="EMBL/GenBank/DDBJ databases">
        <title>Phyllosticta paracitricarpa is synonymous to the EU quarantine fungus P. citricarpa based on phylogenomic analyses.</title>
        <authorList>
            <consortium name="Lawrence Berkeley National Laboratory"/>
            <person name="Van Ingen-Buijs V.A."/>
            <person name="Van Westerhoven A.C."/>
            <person name="Haridas S."/>
            <person name="Skiadas P."/>
            <person name="Martin F."/>
            <person name="Groenewald J.Z."/>
            <person name="Crous P.W."/>
            <person name="Seidl M.F."/>
        </authorList>
    </citation>
    <scope>NUCLEOTIDE SEQUENCE [LARGE SCALE GENOMIC DNA]</scope>
    <source>
        <strain evidence="1 2">CBS 122670</strain>
    </source>
</reference>
<organism evidence="1 2">
    <name type="scientific">Phyllosticta citricarpa</name>
    <dbReference type="NCBI Taxonomy" id="55181"/>
    <lineage>
        <taxon>Eukaryota</taxon>
        <taxon>Fungi</taxon>
        <taxon>Dikarya</taxon>
        <taxon>Ascomycota</taxon>
        <taxon>Pezizomycotina</taxon>
        <taxon>Dothideomycetes</taxon>
        <taxon>Dothideomycetes incertae sedis</taxon>
        <taxon>Botryosphaeriales</taxon>
        <taxon>Phyllostictaceae</taxon>
        <taxon>Phyllosticta</taxon>
    </lineage>
</organism>
<evidence type="ECO:0000313" key="2">
    <source>
        <dbReference type="Proteomes" id="UP001365128"/>
    </source>
</evidence>
<proteinExistence type="predicted"/>
<protein>
    <recommendedName>
        <fullName evidence="3">Secreted protein</fullName>
    </recommendedName>
</protein>
<keyword evidence="2" id="KW-1185">Reference proteome</keyword>
<dbReference type="EMBL" id="JBBPDW010000022">
    <property type="protein sequence ID" value="KAK7543005.1"/>
    <property type="molecule type" value="Genomic_DNA"/>
</dbReference>
<name>A0ABR1M7L3_9PEZI</name>
<comment type="caution">
    <text evidence="1">The sequence shown here is derived from an EMBL/GenBank/DDBJ whole genome shotgun (WGS) entry which is preliminary data.</text>
</comment>
<gene>
    <name evidence="1" type="ORF">IWX46DRAFT_604280</name>
</gene>
<dbReference type="Proteomes" id="UP001365128">
    <property type="component" value="Unassembled WGS sequence"/>
</dbReference>
<evidence type="ECO:0008006" key="3">
    <source>
        <dbReference type="Google" id="ProtNLM"/>
    </source>
</evidence>
<sequence length="111" mass="12029">FFFFFFPLLASLPLFSSFSLLGCWTELGVWWADLLHASTNFLNHLILRILLSLSPLLPTMLPAPLHPSIAASALQSTSHVACSIASRRVASHGARAVGCYLHLSSPALPSL</sequence>
<evidence type="ECO:0000313" key="1">
    <source>
        <dbReference type="EMBL" id="KAK7543005.1"/>
    </source>
</evidence>
<feature type="non-terminal residue" evidence="1">
    <location>
        <position position="1"/>
    </location>
</feature>